<gene>
    <name evidence="1" type="ORF">WR25_09233</name>
</gene>
<dbReference type="EMBL" id="LIAE01006072">
    <property type="protein sequence ID" value="PAV92702.1"/>
    <property type="molecule type" value="Genomic_DNA"/>
</dbReference>
<comment type="caution">
    <text evidence="1">The sequence shown here is derived from an EMBL/GenBank/DDBJ whole genome shotgun (WGS) entry which is preliminary data.</text>
</comment>
<reference evidence="1 2" key="1">
    <citation type="journal article" date="2017" name="Curr. Biol.">
        <title>Genome architecture and evolution of a unichromosomal asexual nematode.</title>
        <authorList>
            <person name="Fradin H."/>
            <person name="Zegar C."/>
            <person name="Gutwein M."/>
            <person name="Lucas J."/>
            <person name="Kovtun M."/>
            <person name="Corcoran D."/>
            <person name="Baugh L.R."/>
            <person name="Kiontke K."/>
            <person name="Gunsalus K."/>
            <person name="Fitch D.H."/>
            <person name="Piano F."/>
        </authorList>
    </citation>
    <scope>NUCLEOTIDE SEQUENCE [LARGE SCALE GENOMIC DNA]</scope>
    <source>
        <strain evidence="1">PF1309</strain>
    </source>
</reference>
<protein>
    <submittedName>
        <fullName evidence="1">Uncharacterized protein</fullName>
    </submittedName>
</protein>
<accession>A0A2A2M2K6</accession>
<dbReference type="Proteomes" id="UP000218231">
    <property type="component" value="Unassembled WGS sequence"/>
</dbReference>
<dbReference type="AlphaFoldDB" id="A0A2A2M2K6"/>
<proteinExistence type="predicted"/>
<evidence type="ECO:0000313" key="2">
    <source>
        <dbReference type="Proteomes" id="UP000218231"/>
    </source>
</evidence>
<keyword evidence="2" id="KW-1185">Reference proteome</keyword>
<evidence type="ECO:0000313" key="1">
    <source>
        <dbReference type="EMBL" id="PAV92702.1"/>
    </source>
</evidence>
<organism evidence="1 2">
    <name type="scientific">Diploscapter pachys</name>
    <dbReference type="NCBI Taxonomy" id="2018661"/>
    <lineage>
        <taxon>Eukaryota</taxon>
        <taxon>Metazoa</taxon>
        <taxon>Ecdysozoa</taxon>
        <taxon>Nematoda</taxon>
        <taxon>Chromadorea</taxon>
        <taxon>Rhabditida</taxon>
        <taxon>Rhabditina</taxon>
        <taxon>Rhabditomorpha</taxon>
        <taxon>Rhabditoidea</taxon>
        <taxon>Rhabditidae</taxon>
        <taxon>Diploscapter</taxon>
    </lineage>
</organism>
<sequence length="139" mass="15297">MRRRKASMATCAGRHGGRLGGWAIVVQSGTARAGGRVRFERAALYMINRGLLGKIWCQVGHEDLMVFTGLETRRVVLECLPLHDQVELMRALDPLREHMADVTLGSAEQRGDLGEYVREGIDVGRTNGKQGNFVDHGGP</sequence>
<name>A0A2A2M2K6_9BILA</name>